<dbReference type="InterPro" id="IPR002347">
    <property type="entry name" value="SDR_fam"/>
</dbReference>
<evidence type="ECO:0000256" key="2">
    <source>
        <dbReference type="ARBA" id="ARBA00022857"/>
    </source>
</evidence>
<evidence type="ECO:0000259" key="4">
    <source>
        <dbReference type="Pfam" id="PF00975"/>
    </source>
</evidence>
<dbReference type="PRINTS" id="PR00081">
    <property type="entry name" value="GDHRDH"/>
</dbReference>
<proteinExistence type="inferred from homology"/>
<gene>
    <name evidence="5" type="ORF">BDDG_13043</name>
</gene>
<protein>
    <recommendedName>
        <fullName evidence="4">Thioesterase domain-containing protein</fullName>
    </recommendedName>
</protein>
<evidence type="ECO:0000256" key="1">
    <source>
        <dbReference type="ARBA" id="ARBA00006484"/>
    </source>
</evidence>
<dbReference type="PRINTS" id="PR00080">
    <property type="entry name" value="SDRFAMILY"/>
</dbReference>
<dbReference type="Gene3D" id="3.40.50.1820">
    <property type="entry name" value="alpha/beta hydrolase"/>
    <property type="match status" value="1"/>
</dbReference>
<evidence type="ECO:0000313" key="5">
    <source>
        <dbReference type="EMBL" id="KMW68808.1"/>
    </source>
</evidence>
<evidence type="ECO:0000256" key="3">
    <source>
        <dbReference type="ARBA" id="ARBA00023002"/>
    </source>
</evidence>
<sequence length="522" mass="57427">MVDSPVWFITGASSGFGSALAEAVLKAGNRVIASARNPEKARRELPQIEELGGKWLQLDVTTSEVGENVQGVIQEYGRIDVEINNAGYSLLGTLEDMSEAEIYQQYNTNVYGPIRVMKAVIPSMRARKSGTIVNFTSIAGLDARLACSMYAGSKFALEVISESLACDLAPFNIRLLIVEPDAFRIKFAAAIQTPAAVELRSLYTFTLPLQTSMKDCIYMIQPAPPGHEKAPPLVLIHDGGGTTVSYCYLDSLDRAVYGIQNPRLYSGQPWDHGLPEMAKVYANLILSVVPSGRLLLGGWSLGGILSLEVASILLRTSTVRIVGLVMVDSIYPLAISQAKSNVVGPQPVFNKDTRPETRRLVSQCMELAQPMADNWIPPVWSGCSDSDLILKRAELEKELSLIDSKPSTEAVAPDETHLDMNWSPENGATVSNIDTQLPSIPKTIILRCDDYVPVSRPDLPDAVCRVDVVRELRILGWEKYPNHFTPTVLSIPGHHFNMFTDEYIDEVSTQIKQACRMLERDC</sequence>
<keyword evidence="3" id="KW-0560">Oxidoreductase</keyword>
<dbReference type="Pfam" id="PF00106">
    <property type="entry name" value="adh_short"/>
    <property type="match status" value="1"/>
</dbReference>
<dbReference type="GO" id="GO:0016491">
    <property type="term" value="F:oxidoreductase activity"/>
    <property type="evidence" value="ECO:0007669"/>
    <property type="project" value="UniProtKB-KW"/>
</dbReference>
<feature type="domain" description="Thioesterase" evidence="4">
    <location>
        <begin position="232"/>
        <end position="342"/>
    </location>
</feature>
<comment type="similarity">
    <text evidence="1">Belongs to the short-chain dehydrogenases/reductases (SDR) family.</text>
</comment>
<keyword evidence="2" id="KW-0521">NADP</keyword>
<dbReference type="Pfam" id="PF00975">
    <property type="entry name" value="Thioesterase"/>
    <property type="match status" value="1"/>
</dbReference>
<reference evidence="5" key="1">
    <citation type="submission" date="2010-03" db="EMBL/GenBank/DDBJ databases">
        <title>Annotation of Blastomyces dermatitidis strain ATCC 18188.</title>
        <authorList>
            <consortium name="The Broad Institute Genome Sequencing Platform"/>
            <consortium name="Broad Institute Genome Sequencing Center for Infectious Disease."/>
            <person name="Cuomo C."/>
            <person name="Klein B."/>
            <person name="Sullivan T."/>
            <person name="Heitman J."/>
            <person name="Young S."/>
            <person name="Zeng Q."/>
            <person name="Gargeya S."/>
            <person name="Alvarado L."/>
            <person name="Berlin A.M."/>
            <person name="Chapman S.B."/>
            <person name="Chen Z."/>
            <person name="Freedman E."/>
            <person name="Gellesch M."/>
            <person name="Goldberg J."/>
            <person name="Griggs A."/>
            <person name="Gujja S."/>
            <person name="Heilman E."/>
            <person name="Heiman D."/>
            <person name="Howarth C."/>
            <person name="Mehta T."/>
            <person name="Neiman D."/>
            <person name="Pearson M."/>
            <person name="Roberts A."/>
            <person name="Saif S."/>
            <person name="Shea T."/>
            <person name="Shenoy N."/>
            <person name="Sisk P."/>
            <person name="Stolte C."/>
            <person name="Sykes S."/>
            <person name="White J."/>
            <person name="Yandava C."/>
            <person name="Haas B."/>
            <person name="Nusbaum C."/>
            <person name="Birren B."/>
        </authorList>
    </citation>
    <scope>NUCLEOTIDE SEQUENCE</scope>
    <source>
        <strain evidence="5">ATCC 18188</strain>
    </source>
</reference>
<dbReference type="PANTHER" id="PTHR43976">
    <property type="entry name" value="SHORT CHAIN DEHYDROGENASE"/>
    <property type="match status" value="1"/>
</dbReference>
<dbReference type="Proteomes" id="UP000007802">
    <property type="component" value="Unassembled WGS sequence"/>
</dbReference>
<organism evidence="5">
    <name type="scientific">Ajellomyces dermatitidis (strain ATCC 18188 / CBS 674.68)</name>
    <name type="common">Blastomyces dermatitidis</name>
    <dbReference type="NCBI Taxonomy" id="653446"/>
    <lineage>
        <taxon>Eukaryota</taxon>
        <taxon>Fungi</taxon>
        <taxon>Dikarya</taxon>
        <taxon>Ascomycota</taxon>
        <taxon>Pezizomycotina</taxon>
        <taxon>Eurotiomycetes</taxon>
        <taxon>Eurotiomycetidae</taxon>
        <taxon>Onygenales</taxon>
        <taxon>Ajellomycetaceae</taxon>
        <taxon>Blastomyces</taxon>
    </lineage>
</organism>
<dbReference type="InterPro" id="IPR029058">
    <property type="entry name" value="AB_hydrolase_fold"/>
</dbReference>
<dbReference type="OrthoDB" id="10253869at2759"/>
<name>A0A0J9ER79_AJEDA</name>
<dbReference type="InterPro" id="IPR036291">
    <property type="entry name" value="NAD(P)-bd_dom_sf"/>
</dbReference>
<dbReference type="SUPFAM" id="SSF53474">
    <property type="entry name" value="alpha/beta-Hydrolases"/>
    <property type="match status" value="1"/>
</dbReference>
<dbReference type="PANTHER" id="PTHR43976:SF16">
    <property type="entry name" value="SHORT-CHAIN DEHYDROGENASE_REDUCTASE FAMILY PROTEIN"/>
    <property type="match status" value="1"/>
</dbReference>
<accession>A0A0J9ER79</accession>
<dbReference type="CDD" id="cd05374">
    <property type="entry name" value="17beta-HSD-like_SDR_c"/>
    <property type="match status" value="1"/>
</dbReference>
<dbReference type="AlphaFoldDB" id="A0A0J9ER79"/>
<dbReference type="Gene3D" id="3.40.50.720">
    <property type="entry name" value="NAD(P)-binding Rossmann-like Domain"/>
    <property type="match status" value="1"/>
</dbReference>
<dbReference type="InterPro" id="IPR051911">
    <property type="entry name" value="SDR_oxidoreductase"/>
</dbReference>
<dbReference type="SUPFAM" id="SSF51735">
    <property type="entry name" value="NAD(P)-binding Rossmann-fold domains"/>
    <property type="match status" value="1"/>
</dbReference>
<dbReference type="InterPro" id="IPR001031">
    <property type="entry name" value="Thioesterase"/>
</dbReference>
<dbReference type="InterPro" id="IPR020904">
    <property type="entry name" value="Sc_DH/Rdtase_CS"/>
</dbReference>
<dbReference type="EMBL" id="GG749512">
    <property type="protein sequence ID" value="KMW68808.1"/>
    <property type="molecule type" value="Genomic_DNA"/>
</dbReference>
<dbReference type="PROSITE" id="PS00061">
    <property type="entry name" value="ADH_SHORT"/>
    <property type="match status" value="1"/>
</dbReference>